<feature type="transmembrane region" description="Helical" evidence="1">
    <location>
        <begin position="59"/>
        <end position="79"/>
    </location>
</feature>
<keyword evidence="1" id="KW-0812">Transmembrane</keyword>
<organism evidence="2 3">
    <name type="scientific">Gellertiella hungarica</name>
    <dbReference type="NCBI Taxonomy" id="1572859"/>
    <lineage>
        <taxon>Bacteria</taxon>
        <taxon>Pseudomonadati</taxon>
        <taxon>Pseudomonadota</taxon>
        <taxon>Alphaproteobacteria</taxon>
        <taxon>Hyphomicrobiales</taxon>
        <taxon>Rhizobiaceae</taxon>
        <taxon>Gellertiella</taxon>
    </lineage>
</organism>
<keyword evidence="3" id="KW-1185">Reference proteome</keyword>
<comment type="caution">
    <text evidence="2">The sequence shown here is derived from an EMBL/GenBank/DDBJ whole genome shotgun (WGS) entry which is preliminary data.</text>
</comment>
<evidence type="ECO:0000313" key="2">
    <source>
        <dbReference type="EMBL" id="MBB4067218.1"/>
    </source>
</evidence>
<keyword evidence="1" id="KW-0472">Membrane</keyword>
<dbReference type="PANTHER" id="PTHR32251">
    <property type="entry name" value="3-OXO-5-ALPHA-STEROID 4-DEHYDROGENASE"/>
    <property type="match status" value="1"/>
</dbReference>
<dbReference type="RefSeq" id="WP_183368453.1">
    <property type="nucleotide sequence ID" value="NZ_JACIEZ010000016.1"/>
</dbReference>
<dbReference type="InterPro" id="IPR010721">
    <property type="entry name" value="UstE-like"/>
</dbReference>
<dbReference type="Proteomes" id="UP000528286">
    <property type="component" value="Unassembled WGS sequence"/>
</dbReference>
<proteinExistence type="predicted"/>
<reference evidence="2 3" key="1">
    <citation type="submission" date="2020-08" db="EMBL/GenBank/DDBJ databases">
        <title>Genomic Encyclopedia of Type Strains, Phase IV (KMG-IV): sequencing the most valuable type-strain genomes for metagenomic binning, comparative biology and taxonomic classification.</title>
        <authorList>
            <person name="Goeker M."/>
        </authorList>
    </citation>
    <scope>NUCLEOTIDE SEQUENCE [LARGE SCALE GENOMIC DNA]</scope>
    <source>
        <strain evidence="2 3">DSM 29853</strain>
    </source>
</reference>
<dbReference type="EMBL" id="JACIEZ010000016">
    <property type="protein sequence ID" value="MBB4067218.1"/>
    <property type="molecule type" value="Genomic_DNA"/>
</dbReference>
<name>A0A7W6JB57_9HYPH</name>
<feature type="transmembrane region" description="Helical" evidence="1">
    <location>
        <begin position="32"/>
        <end position="52"/>
    </location>
</feature>
<dbReference type="Pfam" id="PF06966">
    <property type="entry name" value="DUF1295"/>
    <property type="match status" value="1"/>
</dbReference>
<gene>
    <name evidence="2" type="ORF">GGR23_004449</name>
</gene>
<dbReference type="PANTHER" id="PTHR32251:SF17">
    <property type="entry name" value="STEROID 5-ALPHA REDUCTASE C-TERMINAL DOMAIN-CONTAINING PROTEIN"/>
    <property type="match status" value="1"/>
</dbReference>
<feature type="transmembrane region" description="Helical" evidence="1">
    <location>
        <begin position="190"/>
        <end position="213"/>
    </location>
</feature>
<dbReference type="PROSITE" id="PS50244">
    <property type="entry name" value="S5A_REDUCTASE"/>
    <property type="match status" value="1"/>
</dbReference>
<dbReference type="AlphaFoldDB" id="A0A7W6JB57"/>
<dbReference type="GO" id="GO:0016020">
    <property type="term" value="C:membrane"/>
    <property type="evidence" value="ECO:0007669"/>
    <property type="project" value="TreeGrafter"/>
</dbReference>
<keyword evidence="1" id="KW-1133">Transmembrane helix</keyword>
<accession>A0A7W6JB57</accession>
<dbReference type="Gene3D" id="1.20.120.1630">
    <property type="match status" value="1"/>
</dbReference>
<protein>
    <submittedName>
        <fullName evidence="2">Steroid 5-alpha reductase family enzyme</fullName>
    </submittedName>
</protein>
<evidence type="ECO:0000313" key="3">
    <source>
        <dbReference type="Proteomes" id="UP000528286"/>
    </source>
</evidence>
<feature type="transmembrane region" description="Helical" evidence="1">
    <location>
        <begin position="105"/>
        <end position="127"/>
    </location>
</feature>
<sequence>MDIVVLAALAAAMSVIMTAAWGIQRLTGASGWVDTIWSVAVSIGGIAAAWAAEGTDERRWLVGLLVALWSLRLGGHIGLRTRGAGEDPRYEKLIAEWGDQAAFRLWTFLQIQAVAAFILVLAAYLAASGTGPFPSATDMAGLIVGVAALGGEALADHQLNLFRKTPKAKTAVMESGLWAYSRHPNYFFEWLFWCALAIIALGGGWIGLIALLAPVQMYWLLVHVSGIPPLEEHMLKTRGEAFRALQSRVNAFFPGPRRTGFTTQPSSVKE</sequence>
<evidence type="ECO:0000256" key="1">
    <source>
        <dbReference type="SAM" id="Phobius"/>
    </source>
</evidence>